<dbReference type="PANTHER" id="PTHR12176:SF79">
    <property type="entry name" value="METHYLTRANSFERASE TYPE 11 DOMAIN-CONTAINING PROTEIN"/>
    <property type="match status" value="1"/>
</dbReference>
<dbReference type="Proteomes" id="UP000030754">
    <property type="component" value="Unassembled WGS sequence"/>
</dbReference>
<dbReference type="SUPFAM" id="SSF53335">
    <property type="entry name" value="S-adenosyl-L-methionine-dependent methyltransferases"/>
    <property type="match status" value="1"/>
</dbReference>
<keyword evidence="2" id="KW-0489">Methyltransferase</keyword>
<name>U6N1W8_9EIME</name>
<accession>U6N1W8</accession>
<evidence type="ECO:0000256" key="3">
    <source>
        <dbReference type="ARBA" id="ARBA00022679"/>
    </source>
</evidence>
<evidence type="ECO:0000256" key="2">
    <source>
        <dbReference type="ARBA" id="ARBA00022603"/>
    </source>
</evidence>
<keyword evidence="4" id="KW-1133">Transmembrane helix</keyword>
<dbReference type="VEuPathDB" id="ToxoDB:ENH_00066510"/>
<evidence type="ECO:0000313" key="5">
    <source>
        <dbReference type="EMBL" id="CDJ69298.1"/>
    </source>
</evidence>
<dbReference type="Gene3D" id="3.40.50.150">
    <property type="entry name" value="Vaccinia Virus protein VP39"/>
    <property type="match status" value="1"/>
</dbReference>
<evidence type="ECO:0000313" key="6">
    <source>
        <dbReference type="Proteomes" id="UP000030754"/>
    </source>
</evidence>
<dbReference type="InterPro" id="IPR029063">
    <property type="entry name" value="SAM-dependent_MTases_sf"/>
</dbReference>
<dbReference type="InterPro" id="IPR051419">
    <property type="entry name" value="Lys/N-term_MeTrsfase_sf"/>
</dbReference>
<protein>
    <submittedName>
        <fullName evidence="5">At4g34360, related</fullName>
    </submittedName>
</protein>
<dbReference type="AlphaFoldDB" id="U6N1W8"/>
<sequence>MTRYASLDHWEERYKKDPEPFDWFNKYAALKPFLLSAGLEESHEILMLGCGTSTMSESLWDDGFRNITNIDFSSQCINIMQQRCADKPGMTWFAAAAAAAAATAAAATAAAAAAAASLLVSFAAAVTVLNVLELDQLERRGFDFVIDKGTLDCILCGEKSFENVNKALTLISQILKPGGVYMMISYGSPMFRLNHLQRKEFEWTVDLQTLEKPSLNTPAEVEEKSNVHYIYICKKEQGQECVWTVCAAAN</sequence>
<keyword evidence="4" id="KW-0812">Transmembrane</keyword>
<feature type="transmembrane region" description="Helical" evidence="4">
    <location>
        <begin position="113"/>
        <end position="132"/>
    </location>
</feature>
<dbReference type="GeneID" id="25476785"/>
<comment type="similarity">
    <text evidence="1">Belongs to the methyltransferase superfamily.</text>
</comment>
<gene>
    <name evidence="5" type="ORF">ENH_00066510</name>
</gene>
<keyword evidence="4" id="KW-0472">Membrane</keyword>
<evidence type="ECO:0000256" key="1">
    <source>
        <dbReference type="ARBA" id="ARBA00008361"/>
    </source>
</evidence>
<dbReference type="PANTHER" id="PTHR12176">
    <property type="entry name" value="SAM-DEPENDENT METHYLTRANSFERASE SUPERFAMILY PROTEIN"/>
    <property type="match status" value="1"/>
</dbReference>
<proteinExistence type="inferred from homology"/>
<keyword evidence="6" id="KW-1185">Reference proteome</keyword>
<dbReference type="OrthoDB" id="345832at2759"/>
<evidence type="ECO:0000256" key="4">
    <source>
        <dbReference type="SAM" id="Phobius"/>
    </source>
</evidence>
<keyword evidence="3" id="KW-0808">Transferase</keyword>
<reference evidence="5" key="2">
    <citation type="submission" date="2013-10" db="EMBL/GenBank/DDBJ databases">
        <authorList>
            <person name="Aslett M."/>
        </authorList>
    </citation>
    <scope>NUCLEOTIDE SEQUENCE [LARGE SCALE GENOMIC DNA]</scope>
    <source>
        <strain evidence="5">Houghton</strain>
    </source>
</reference>
<dbReference type="CDD" id="cd02440">
    <property type="entry name" value="AdoMet_MTases"/>
    <property type="match status" value="1"/>
</dbReference>
<reference evidence="5" key="1">
    <citation type="submission" date="2013-10" db="EMBL/GenBank/DDBJ databases">
        <title>Genomic analysis of the causative agents of coccidiosis in chickens.</title>
        <authorList>
            <person name="Reid A.J."/>
            <person name="Blake D."/>
            <person name="Billington K."/>
            <person name="Browne H."/>
            <person name="Dunn M."/>
            <person name="Hung S."/>
            <person name="Kawahara F."/>
            <person name="Miranda-Saavedra D."/>
            <person name="Mourier T."/>
            <person name="Nagra H."/>
            <person name="Otto T.D."/>
            <person name="Rawlings N."/>
            <person name="Sanchez A."/>
            <person name="Sanders M."/>
            <person name="Subramaniam C."/>
            <person name="Tay Y."/>
            <person name="Dear P."/>
            <person name="Doerig C."/>
            <person name="Gruber A."/>
            <person name="Parkinson J."/>
            <person name="Shirley M."/>
            <person name="Wan K.L."/>
            <person name="Berriman M."/>
            <person name="Tomley F."/>
            <person name="Pain A."/>
        </authorList>
    </citation>
    <scope>NUCLEOTIDE SEQUENCE [LARGE SCALE GENOMIC DNA]</scope>
    <source>
        <strain evidence="5">Houghton</strain>
    </source>
</reference>
<dbReference type="GO" id="GO:0008168">
    <property type="term" value="F:methyltransferase activity"/>
    <property type="evidence" value="ECO:0007669"/>
    <property type="project" value="UniProtKB-KW"/>
</dbReference>
<dbReference type="EMBL" id="HG725694">
    <property type="protein sequence ID" value="CDJ69298.1"/>
    <property type="molecule type" value="Genomic_DNA"/>
</dbReference>
<organism evidence="5 6">
    <name type="scientific">Eimeria necatrix</name>
    <dbReference type="NCBI Taxonomy" id="51315"/>
    <lineage>
        <taxon>Eukaryota</taxon>
        <taxon>Sar</taxon>
        <taxon>Alveolata</taxon>
        <taxon>Apicomplexa</taxon>
        <taxon>Conoidasida</taxon>
        <taxon>Coccidia</taxon>
        <taxon>Eucoccidiorida</taxon>
        <taxon>Eimeriorina</taxon>
        <taxon>Eimeriidae</taxon>
        <taxon>Eimeria</taxon>
    </lineage>
</organism>
<dbReference type="RefSeq" id="XP_013437765.1">
    <property type="nucleotide sequence ID" value="XM_013582311.1"/>
</dbReference>
<feature type="transmembrane region" description="Helical" evidence="4">
    <location>
        <begin position="89"/>
        <end position="107"/>
    </location>
</feature>
<dbReference type="GO" id="GO:0032259">
    <property type="term" value="P:methylation"/>
    <property type="evidence" value="ECO:0007669"/>
    <property type="project" value="UniProtKB-KW"/>
</dbReference>